<gene>
    <name evidence="1" type="ORF">UFOPK2958_01006</name>
</gene>
<proteinExistence type="predicted"/>
<sequence length="103" mass="11464">MGVDVIGVAVETTLVVGQHYFRVLLFDHGQNLRRNRGHGRRHKRVGLFVLRPTGHSGIVVAQLNVASYADQLSGHCEFTRTSRHGPDRIMVWVVAPVVVLIDT</sequence>
<dbReference type="EMBL" id="CAFAAB010000116">
    <property type="protein sequence ID" value="CAB4788787.1"/>
    <property type="molecule type" value="Genomic_DNA"/>
</dbReference>
<name>A0A6J6X3X3_9ZZZZ</name>
<evidence type="ECO:0000313" key="1">
    <source>
        <dbReference type="EMBL" id="CAB4788787.1"/>
    </source>
</evidence>
<organism evidence="1">
    <name type="scientific">freshwater metagenome</name>
    <dbReference type="NCBI Taxonomy" id="449393"/>
    <lineage>
        <taxon>unclassified sequences</taxon>
        <taxon>metagenomes</taxon>
        <taxon>ecological metagenomes</taxon>
    </lineage>
</organism>
<protein>
    <submittedName>
        <fullName evidence="1">Unannotated protein</fullName>
    </submittedName>
</protein>
<reference evidence="1" key="1">
    <citation type="submission" date="2020-05" db="EMBL/GenBank/DDBJ databases">
        <authorList>
            <person name="Chiriac C."/>
            <person name="Salcher M."/>
            <person name="Ghai R."/>
            <person name="Kavagutti S V."/>
        </authorList>
    </citation>
    <scope>NUCLEOTIDE SEQUENCE</scope>
</reference>
<accession>A0A6J6X3X3</accession>
<dbReference type="AlphaFoldDB" id="A0A6J6X3X3"/>